<dbReference type="KEGG" id="mel:Metbo_1603"/>
<reference evidence="1 2" key="2">
    <citation type="journal article" date="2014" name="Int. J. Syst. Evol. Microbiol.">
        <title>Methanobacterium paludis sp. nov. and a novel strain of Methanobacterium lacus isolated from northern peatlands.</title>
        <authorList>
            <person name="Cadillo-Quiroz H."/>
            <person name="Brauer S.L."/>
            <person name="Goodson N."/>
            <person name="Yavitt J.B."/>
            <person name="Zinder S.H."/>
        </authorList>
    </citation>
    <scope>NUCLEOTIDE SEQUENCE [LARGE SCALE GENOMIC DNA]</scope>
    <source>
        <strain evidence="1 2">AL-21</strain>
    </source>
</reference>
<proteinExistence type="predicted"/>
<evidence type="ECO:0000313" key="1">
    <source>
        <dbReference type="EMBL" id="ADZ09830.1"/>
    </source>
</evidence>
<dbReference type="RefSeq" id="WP_013645181.1">
    <property type="nucleotide sequence ID" value="NC_015216.1"/>
</dbReference>
<reference evidence="2" key="1">
    <citation type="submission" date="2011-02" db="EMBL/GenBank/DDBJ databases">
        <title>Complete sequence of Methanobacterium sp. AL-21.</title>
        <authorList>
            <consortium name="US DOE Joint Genome Institute"/>
            <person name="Lucas S."/>
            <person name="Copeland A."/>
            <person name="Lapidus A."/>
            <person name="Cheng J.-F."/>
            <person name="Goodwin L."/>
            <person name="Pitluck S."/>
            <person name="Chertkov O."/>
            <person name="Detter J.C."/>
            <person name="Han C."/>
            <person name="Tapia R."/>
            <person name="Land M."/>
            <person name="Hauser L."/>
            <person name="Kyrpides N."/>
            <person name="Ivanova N."/>
            <person name="Mikhailova N."/>
            <person name="Pagani I."/>
            <person name="Cadillo-Quiroz H."/>
            <person name="Imachi H."/>
            <person name="Zinder S."/>
            <person name="Liu W."/>
            <person name="Woyke T."/>
        </authorList>
    </citation>
    <scope>NUCLEOTIDE SEQUENCE [LARGE SCALE GENOMIC DNA]</scope>
    <source>
        <strain evidence="2">AL-21</strain>
    </source>
</reference>
<name>F0T902_METLA</name>
<keyword evidence="2" id="KW-1185">Reference proteome</keyword>
<evidence type="ECO:0000313" key="2">
    <source>
        <dbReference type="Proteomes" id="UP000007490"/>
    </source>
</evidence>
<gene>
    <name evidence="1" type="ordered locus">Metbo_1603</name>
</gene>
<accession>F0T902</accession>
<protein>
    <submittedName>
        <fullName evidence="1">Uncharacterized protein</fullName>
    </submittedName>
</protein>
<dbReference type="EMBL" id="CP002551">
    <property type="protein sequence ID" value="ADZ09830.1"/>
    <property type="molecule type" value="Genomic_DNA"/>
</dbReference>
<organism evidence="1 2">
    <name type="scientific">Methanobacterium lacus (strain AL-21)</name>
    <dbReference type="NCBI Taxonomy" id="877455"/>
    <lineage>
        <taxon>Archaea</taxon>
        <taxon>Methanobacteriati</taxon>
        <taxon>Methanobacteriota</taxon>
        <taxon>Methanomada group</taxon>
        <taxon>Methanobacteria</taxon>
        <taxon>Methanobacteriales</taxon>
        <taxon>Methanobacteriaceae</taxon>
        <taxon>Methanobacterium</taxon>
    </lineage>
</organism>
<dbReference type="GeneID" id="10278060"/>
<dbReference type="AlphaFoldDB" id="F0T902"/>
<dbReference type="Proteomes" id="UP000007490">
    <property type="component" value="Chromosome"/>
</dbReference>
<sequence precursor="true">MFNTQGNSKVYKIIPLMVAALILVSSISSVAAEDPKQTHIDGVTHVNCEQGDVVTITAQLWITNYLWDNPLTGEDLYFYVYSGISDDNNIFFHRTTETSWPTGEASVQIDTKNINPGNYTLLVHYDGGGDLFGYDGCSKETTFTVRPKSN</sequence>
<dbReference type="HOGENOM" id="CLU_1830607_0_0_2"/>